<dbReference type="RefSeq" id="WP_175347143.1">
    <property type="nucleotide sequence ID" value="NZ_JABMCI010000060.1"/>
</dbReference>
<dbReference type="AlphaFoldDB" id="A0A7Y6DX25"/>
<dbReference type="GO" id="GO:0010181">
    <property type="term" value="F:FMN binding"/>
    <property type="evidence" value="ECO:0007669"/>
    <property type="project" value="InterPro"/>
</dbReference>
<evidence type="ECO:0000313" key="4">
    <source>
        <dbReference type="Proteomes" id="UP000565724"/>
    </source>
</evidence>
<accession>A0A7Y6DX25</accession>
<evidence type="ECO:0000259" key="2">
    <source>
        <dbReference type="PROSITE" id="PS50902"/>
    </source>
</evidence>
<dbReference type="EMBL" id="JABMCI010000060">
    <property type="protein sequence ID" value="NUU17243.1"/>
    <property type="molecule type" value="Genomic_DNA"/>
</dbReference>
<protein>
    <submittedName>
        <fullName evidence="3">Flavodoxin/nitric oxide synthase</fullName>
    </submittedName>
</protein>
<gene>
    <name evidence="3" type="ORF">HP550_08260</name>
</gene>
<feature type="region of interest" description="Disordered" evidence="1">
    <location>
        <begin position="137"/>
        <end position="158"/>
    </location>
</feature>
<sequence length="158" mass="16415">MRVLVVVESLFGNTHAIARAVAERLREDGAEVEVVDAASAGPRLDGADLVLAGAPTHNLGLPTDRSRASAVDRGAQPVSSGLREWIGALEASSTPVVTFATKVEGRFSGSASKAAAKLLRRRGLSAQQGTDFVVAGTAGPLTEGETDRAREWATTLHT</sequence>
<dbReference type="Pfam" id="PF00258">
    <property type="entry name" value="Flavodoxin_1"/>
    <property type="match status" value="1"/>
</dbReference>
<dbReference type="Proteomes" id="UP000565724">
    <property type="component" value="Unassembled WGS sequence"/>
</dbReference>
<keyword evidence="4" id="KW-1185">Reference proteome</keyword>
<evidence type="ECO:0000256" key="1">
    <source>
        <dbReference type="SAM" id="MobiDB-lite"/>
    </source>
</evidence>
<dbReference type="InterPro" id="IPR008254">
    <property type="entry name" value="Flavodoxin/NO_synth"/>
</dbReference>
<comment type="caution">
    <text evidence="3">The sequence shown here is derived from an EMBL/GenBank/DDBJ whole genome shotgun (WGS) entry which is preliminary data.</text>
</comment>
<dbReference type="Gene3D" id="3.40.50.360">
    <property type="match status" value="1"/>
</dbReference>
<organism evidence="3 4">
    <name type="scientific">Cellulomonas humilata</name>
    <dbReference type="NCBI Taxonomy" id="144055"/>
    <lineage>
        <taxon>Bacteria</taxon>
        <taxon>Bacillati</taxon>
        <taxon>Actinomycetota</taxon>
        <taxon>Actinomycetes</taxon>
        <taxon>Micrococcales</taxon>
        <taxon>Cellulomonadaceae</taxon>
        <taxon>Cellulomonas</taxon>
    </lineage>
</organism>
<reference evidence="3 4" key="1">
    <citation type="submission" date="2020-05" db="EMBL/GenBank/DDBJ databases">
        <title>Genome Sequencing of Type Strains.</title>
        <authorList>
            <person name="Lemaire J.F."/>
            <person name="Inderbitzin P."/>
            <person name="Gregorio O.A."/>
            <person name="Collins S.B."/>
            <person name="Wespe N."/>
            <person name="Knight-Connoni V."/>
        </authorList>
    </citation>
    <scope>NUCLEOTIDE SEQUENCE [LARGE SCALE GENOMIC DNA]</scope>
    <source>
        <strain evidence="3 4">ATCC 25174</strain>
    </source>
</reference>
<name>A0A7Y6DX25_9CELL</name>
<dbReference type="PROSITE" id="PS50902">
    <property type="entry name" value="FLAVODOXIN_LIKE"/>
    <property type="match status" value="1"/>
</dbReference>
<evidence type="ECO:0000313" key="3">
    <source>
        <dbReference type="EMBL" id="NUU17243.1"/>
    </source>
</evidence>
<proteinExistence type="predicted"/>
<feature type="domain" description="Flavodoxin-like" evidence="2">
    <location>
        <begin position="3"/>
        <end position="157"/>
    </location>
</feature>
<dbReference type="InterPro" id="IPR029039">
    <property type="entry name" value="Flavoprotein-like_sf"/>
</dbReference>
<dbReference type="SUPFAM" id="SSF52218">
    <property type="entry name" value="Flavoproteins"/>
    <property type="match status" value="1"/>
</dbReference>